<dbReference type="InterPro" id="IPR036567">
    <property type="entry name" value="RHF-like"/>
</dbReference>
<dbReference type="RefSeq" id="WP_190058743.1">
    <property type="nucleotide sequence ID" value="NZ_BMWH01000016.1"/>
</dbReference>
<accession>A0A918RIH8</accession>
<gene>
    <name evidence="2" type="ORF">GCM10010389_39230</name>
</gene>
<reference evidence="2" key="1">
    <citation type="journal article" date="2014" name="Int. J. Syst. Evol. Microbiol.">
        <title>Complete genome sequence of Corynebacterium casei LMG S-19264T (=DSM 44701T), isolated from a smear-ripened cheese.</title>
        <authorList>
            <consortium name="US DOE Joint Genome Institute (JGI-PGF)"/>
            <person name="Walter F."/>
            <person name="Albersmeier A."/>
            <person name="Kalinowski J."/>
            <person name="Ruckert C."/>
        </authorList>
    </citation>
    <scope>NUCLEOTIDE SEQUENCE</scope>
    <source>
        <strain evidence="2">JCM 5016</strain>
    </source>
</reference>
<dbReference type="EMBL" id="BMWH01000016">
    <property type="protein sequence ID" value="GGZ96138.1"/>
    <property type="molecule type" value="Genomic_DNA"/>
</dbReference>
<name>A0A918RIH8_9ACTN</name>
<dbReference type="Gene3D" id="3.30.160.100">
    <property type="entry name" value="Ribosome hibernation promotion factor-like"/>
    <property type="match status" value="1"/>
</dbReference>
<dbReference type="AlphaFoldDB" id="A0A918RIH8"/>
<keyword evidence="3" id="KW-1185">Reference proteome</keyword>
<evidence type="ECO:0000313" key="2">
    <source>
        <dbReference type="EMBL" id="GGZ96138.1"/>
    </source>
</evidence>
<dbReference type="Proteomes" id="UP000623010">
    <property type="component" value="Unassembled WGS sequence"/>
</dbReference>
<proteinExistence type="predicted"/>
<feature type="compositionally biased region" description="Pro residues" evidence="1">
    <location>
        <begin position="113"/>
        <end position="123"/>
    </location>
</feature>
<sequence length="123" mass="13297">MTVSSTGAPVVRIRSTGDVDGEALAYVREKVDAVLGRAGLPVADGDVRIIRSTAHHVRQPWTASAEIRLGGELVVVHAQEASACEMADRLQDRLRARTDRAAHRWDAARRSATPPPWRGGPRG</sequence>
<feature type="region of interest" description="Disordered" evidence="1">
    <location>
        <begin position="98"/>
        <end position="123"/>
    </location>
</feature>
<comment type="caution">
    <text evidence="2">The sequence shown here is derived from an EMBL/GenBank/DDBJ whole genome shotgun (WGS) entry which is preliminary data.</text>
</comment>
<reference evidence="2" key="2">
    <citation type="submission" date="2020-09" db="EMBL/GenBank/DDBJ databases">
        <authorList>
            <person name="Sun Q."/>
            <person name="Ohkuma M."/>
        </authorList>
    </citation>
    <scope>NUCLEOTIDE SEQUENCE</scope>
    <source>
        <strain evidence="2">JCM 5016</strain>
    </source>
</reference>
<evidence type="ECO:0000313" key="3">
    <source>
        <dbReference type="Proteomes" id="UP000623010"/>
    </source>
</evidence>
<feature type="compositionally biased region" description="Basic and acidic residues" evidence="1">
    <location>
        <begin position="98"/>
        <end position="109"/>
    </location>
</feature>
<organism evidence="2 3">
    <name type="scientific">Streptomyces echinoruber</name>
    <dbReference type="NCBI Taxonomy" id="68898"/>
    <lineage>
        <taxon>Bacteria</taxon>
        <taxon>Bacillati</taxon>
        <taxon>Actinomycetota</taxon>
        <taxon>Actinomycetes</taxon>
        <taxon>Kitasatosporales</taxon>
        <taxon>Streptomycetaceae</taxon>
        <taxon>Streptomyces</taxon>
    </lineage>
</organism>
<protein>
    <submittedName>
        <fullName evidence="2">Uncharacterized protein</fullName>
    </submittedName>
</protein>
<evidence type="ECO:0000256" key="1">
    <source>
        <dbReference type="SAM" id="MobiDB-lite"/>
    </source>
</evidence>